<dbReference type="RefSeq" id="WP_161074092.1">
    <property type="nucleotide sequence ID" value="NZ_CP086370.1"/>
</dbReference>
<organism evidence="2 3">
    <name type="scientific">Pseudoduganella aquatica</name>
    <dbReference type="NCBI Taxonomy" id="2660641"/>
    <lineage>
        <taxon>Bacteria</taxon>
        <taxon>Pseudomonadati</taxon>
        <taxon>Pseudomonadota</taxon>
        <taxon>Betaproteobacteria</taxon>
        <taxon>Burkholderiales</taxon>
        <taxon>Oxalobacteraceae</taxon>
        <taxon>Telluria group</taxon>
        <taxon>Pseudoduganella</taxon>
    </lineage>
</organism>
<keyword evidence="1" id="KW-0472">Membrane</keyword>
<dbReference type="EMBL" id="WWCU01000027">
    <property type="protein sequence ID" value="MYN09793.1"/>
    <property type="molecule type" value="Genomic_DNA"/>
</dbReference>
<gene>
    <name evidence="2" type="ORF">GTP77_20945</name>
</gene>
<evidence type="ECO:0000313" key="2">
    <source>
        <dbReference type="EMBL" id="MYN09793.1"/>
    </source>
</evidence>
<feature type="transmembrane region" description="Helical" evidence="1">
    <location>
        <begin position="6"/>
        <end position="26"/>
    </location>
</feature>
<dbReference type="AlphaFoldDB" id="A0A7X4KP09"/>
<proteinExistence type="predicted"/>
<evidence type="ECO:0000313" key="3">
    <source>
        <dbReference type="Proteomes" id="UP000450676"/>
    </source>
</evidence>
<comment type="caution">
    <text evidence="2">The sequence shown here is derived from an EMBL/GenBank/DDBJ whole genome shotgun (WGS) entry which is preliminary data.</text>
</comment>
<keyword evidence="3" id="KW-1185">Reference proteome</keyword>
<evidence type="ECO:0000256" key="1">
    <source>
        <dbReference type="SAM" id="Phobius"/>
    </source>
</evidence>
<accession>A0A7X4KP09</accession>
<sequence>MSESIYLLTICLPLGAAVLIFGMKYFSAAFAARARAESDAAYSALAEKAVQAQAAHQATLAAMQAELAKLSGSVASVEKILKQVE</sequence>
<keyword evidence="1" id="KW-0812">Transmembrane</keyword>
<dbReference type="Proteomes" id="UP000450676">
    <property type="component" value="Unassembled WGS sequence"/>
</dbReference>
<reference evidence="2 3" key="1">
    <citation type="submission" date="2019-12" db="EMBL/GenBank/DDBJ databases">
        <title>Novel species isolated from a subtropical stream in China.</title>
        <authorList>
            <person name="Lu H."/>
        </authorList>
    </citation>
    <scope>NUCLEOTIDE SEQUENCE [LARGE SCALE GENOMIC DNA]</scope>
    <source>
        <strain evidence="2 3">FT127W</strain>
    </source>
</reference>
<protein>
    <submittedName>
        <fullName evidence="2">Uncharacterized protein</fullName>
    </submittedName>
</protein>
<name>A0A7X4KP09_9BURK</name>
<keyword evidence="1" id="KW-1133">Transmembrane helix</keyword>